<dbReference type="PROSITE" id="PS00122">
    <property type="entry name" value="CARBOXYLESTERASE_B_1"/>
    <property type="match status" value="1"/>
</dbReference>
<evidence type="ECO:0000256" key="3">
    <source>
        <dbReference type="RuleBase" id="RU361235"/>
    </source>
</evidence>
<dbReference type="InterPro" id="IPR002018">
    <property type="entry name" value="CarbesteraseB"/>
</dbReference>
<dbReference type="InterPro" id="IPR029058">
    <property type="entry name" value="AB_hydrolase_fold"/>
</dbReference>
<dbReference type="InterPro" id="IPR050309">
    <property type="entry name" value="Type-B_Carboxylest/Lipase"/>
</dbReference>
<feature type="domain" description="Carboxylesterase type B" evidence="4">
    <location>
        <begin position="28"/>
        <end position="506"/>
    </location>
</feature>
<dbReference type="EMBL" id="RAPN01000002">
    <property type="protein sequence ID" value="RKD88182.1"/>
    <property type="molecule type" value="Genomic_DNA"/>
</dbReference>
<accession>A0A419VY90</accession>
<dbReference type="OrthoDB" id="9775851at2"/>
<gene>
    <name evidence="5" type="ORF">BC643_3325</name>
</gene>
<evidence type="ECO:0000313" key="6">
    <source>
        <dbReference type="Proteomes" id="UP000283387"/>
    </source>
</evidence>
<name>A0A419VY90_9BACT</name>
<dbReference type="AlphaFoldDB" id="A0A419VY90"/>
<dbReference type="InterPro" id="IPR019819">
    <property type="entry name" value="Carboxylesterase_B_CS"/>
</dbReference>
<comment type="similarity">
    <text evidence="1 3">Belongs to the type-B carboxylesterase/lipase family.</text>
</comment>
<feature type="signal peptide" evidence="3">
    <location>
        <begin position="1"/>
        <end position="21"/>
    </location>
</feature>
<dbReference type="GO" id="GO:0016787">
    <property type="term" value="F:hydrolase activity"/>
    <property type="evidence" value="ECO:0007669"/>
    <property type="project" value="UniProtKB-KW"/>
</dbReference>
<evidence type="ECO:0000256" key="1">
    <source>
        <dbReference type="ARBA" id="ARBA00005964"/>
    </source>
</evidence>
<proteinExistence type="inferred from homology"/>
<dbReference type="EC" id="3.1.1.-" evidence="3"/>
<dbReference type="RefSeq" id="WP_120274365.1">
    <property type="nucleotide sequence ID" value="NZ_RAPN01000002.1"/>
</dbReference>
<dbReference type="InterPro" id="IPR019826">
    <property type="entry name" value="Carboxylesterase_B_AS"/>
</dbReference>
<keyword evidence="3" id="KW-0732">Signal</keyword>
<evidence type="ECO:0000256" key="2">
    <source>
        <dbReference type="ARBA" id="ARBA00022801"/>
    </source>
</evidence>
<dbReference type="Pfam" id="PF00135">
    <property type="entry name" value="COesterase"/>
    <property type="match status" value="1"/>
</dbReference>
<evidence type="ECO:0000313" key="5">
    <source>
        <dbReference type="EMBL" id="RKD88182.1"/>
    </source>
</evidence>
<dbReference type="SUPFAM" id="SSF53474">
    <property type="entry name" value="alpha/beta-Hydrolases"/>
    <property type="match status" value="1"/>
</dbReference>
<feature type="chain" id="PRO_5018824002" description="Carboxylic ester hydrolase" evidence="3">
    <location>
        <begin position="22"/>
        <end position="513"/>
    </location>
</feature>
<reference evidence="5 6" key="1">
    <citation type="submission" date="2018-09" db="EMBL/GenBank/DDBJ databases">
        <title>Genomic Encyclopedia of Archaeal and Bacterial Type Strains, Phase II (KMG-II): from individual species to whole genera.</title>
        <authorList>
            <person name="Goeker M."/>
        </authorList>
    </citation>
    <scope>NUCLEOTIDE SEQUENCE [LARGE SCALE GENOMIC DNA]</scope>
    <source>
        <strain evidence="5 6">DSM 27148</strain>
    </source>
</reference>
<dbReference type="Proteomes" id="UP000283387">
    <property type="component" value="Unassembled WGS sequence"/>
</dbReference>
<keyword evidence="2 3" id="KW-0378">Hydrolase</keyword>
<dbReference type="PROSITE" id="PS00941">
    <property type="entry name" value="CARBOXYLESTERASE_B_2"/>
    <property type="match status" value="1"/>
</dbReference>
<organism evidence="5 6">
    <name type="scientific">Mangrovibacterium diazotrophicum</name>
    <dbReference type="NCBI Taxonomy" id="1261403"/>
    <lineage>
        <taxon>Bacteria</taxon>
        <taxon>Pseudomonadati</taxon>
        <taxon>Bacteroidota</taxon>
        <taxon>Bacteroidia</taxon>
        <taxon>Marinilabiliales</taxon>
        <taxon>Prolixibacteraceae</taxon>
        <taxon>Mangrovibacterium</taxon>
    </lineage>
</organism>
<comment type="caution">
    <text evidence="5">The sequence shown here is derived from an EMBL/GenBank/DDBJ whole genome shotgun (WGS) entry which is preliminary data.</text>
</comment>
<evidence type="ECO:0000259" key="4">
    <source>
        <dbReference type="Pfam" id="PF00135"/>
    </source>
</evidence>
<dbReference type="PROSITE" id="PS51257">
    <property type="entry name" value="PROKAR_LIPOPROTEIN"/>
    <property type="match status" value="1"/>
</dbReference>
<protein>
    <recommendedName>
        <fullName evidence="3">Carboxylic ester hydrolase</fullName>
        <ecNumber evidence="3">3.1.1.-</ecNumber>
    </recommendedName>
</protein>
<dbReference type="PANTHER" id="PTHR11559">
    <property type="entry name" value="CARBOXYLESTERASE"/>
    <property type="match status" value="1"/>
</dbReference>
<sequence>MKRTLLLASLIAVFCSCGKTAEQALNVEAVKTQDGFVAGKTHSETGVAIFLGIPYAAPPVGDLRWKAPQAVEVWEGVRTCVNPPASAIQPDPKPFFCWSQEFITPAKPMSEDCLYLNVWTPAKKADENLPVMVWIHGGGLTSGSGMVPLYDGIEMARKGVVFITINYRLGILGFLAHPELSKESDLNTSGNYGILDQIAALKWVRNNIAAFGGNPENVTIAGQSAGSFSVNMLMVSPLAKGLFHKAIGQSGGMFGKTLSLDNTLADAEKAGEKMFADAGYSDLEAMREIPADSLLTKFPGRQGITVDNIVVPPVAETFDAGQQNDVPLISGWNADDGVFFGPTPTAEQAKAAARAQYGDQADAYLQLFPANTDEEAAASQKLISQLSFGWNNYSWARLQSKTGTNSSYLYYFKRVPPGEPNYGAFHSAEFAYALHTLHNWDKPFTETDYALENIMSSYWVNFAKTGNPNGEGLPEWPAFDSSNPQVIELGDKTQSVDLPYQQQVKFMDAQNGF</sequence>
<dbReference type="Gene3D" id="3.40.50.1820">
    <property type="entry name" value="alpha/beta hydrolase"/>
    <property type="match status" value="1"/>
</dbReference>
<keyword evidence="6" id="KW-1185">Reference proteome</keyword>